<dbReference type="Pfam" id="PF07596">
    <property type="entry name" value="SBP_bac_10"/>
    <property type="match status" value="1"/>
</dbReference>
<dbReference type="SUPFAM" id="SSF54523">
    <property type="entry name" value="Pili subunits"/>
    <property type="match status" value="1"/>
</dbReference>
<dbReference type="NCBIfam" id="TIGR04294">
    <property type="entry name" value="pre_pil_HX9DG"/>
    <property type="match status" value="1"/>
</dbReference>
<evidence type="ECO:0000256" key="1">
    <source>
        <dbReference type="SAM" id="Phobius"/>
    </source>
</evidence>
<dbReference type="KEGG" id="gim:F1728_19140"/>
<dbReference type="InterPro" id="IPR005532">
    <property type="entry name" value="SUMF_dom"/>
</dbReference>
<sequence>MISHSISYQPARAVNRDGFSLREVLILLAVVGLLIALLSPNILAMRESARIQQCEQNMKRLGTALYSYHDTHRCLPPAAIWGTQDMHSLALNASKQLDIFTRANWVLLLLPHLDKTELANSFDYNLPVAHEQNLQVRNSPLSLMRCPSDTYNSSENMHQFASADDSTIHFARGNYAINGGTHTGKIGYGSTASPSGDYSHLLIDQDSRKFQYWGNGVAGFNKTFSFGDLYNGRATLVALEEIRAGIHPIDPRGVWSWGHIGSSVTWAHGVNGDDYGPNNPWARSDDFIGCGKLHDILGVEKLVEEKMACVSYVDVNTQATSRSQHDGGVNVLFLDGTVKFISDKIDPGVWHVIHSRETPADILASDFDEHLNTVNELEDASEVNHASISEKPEQAPSDFLNSTDMKFVLIPKGSFIMGLPDDGNDYDLPPESPQHTVQITHPFYLGAYEVTQGDYEKIMGINPAFHQSTSEDTTSFPVEQVTWNDANEFCRRLSNTPTEKNAKRTYRLPTEAEWEYACRAGSEQPYAFSSVKSMDDTSGEAAGKTHPLPITKVGSYAPNAFGLYDMRGNVWEWCSDWFDRDYYSRSPLRDPQGPKHGYLKVVRGCDWIYVGEGCKINYPITVPWKHNPFIGFRIVCEMRRE</sequence>
<dbReference type="AlphaFoldDB" id="A0A6I6AGJ6"/>
<dbReference type="GO" id="GO:0120147">
    <property type="term" value="F:formylglycine-generating oxidase activity"/>
    <property type="evidence" value="ECO:0007669"/>
    <property type="project" value="TreeGrafter"/>
</dbReference>
<dbReference type="InterPro" id="IPR011453">
    <property type="entry name" value="DUF1559"/>
</dbReference>
<keyword evidence="1" id="KW-0472">Membrane</keyword>
<evidence type="ECO:0000259" key="2">
    <source>
        <dbReference type="Pfam" id="PF03781"/>
    </source>
</evidence>
<dbReference type="InterPro" id="IPR045584">
    <property type="entry name" value="Pilin-like"/>
</dbReference>
<dbReference type="InterPro" id="IPR051043">
    <property type="entry name" value="Sulfatase_Mod_Factor_Kinase"/>
</dbReference>
<dbReference type="InterPro" id="IPR027558">
    <property type="entry name" value="Pre_pil_HX9DG_C"/>
</dbReference>
<dbReference type="InterPro" id="IPR016187">
    <property type="entry name" value="CTDL_fold"/>
</dbReference>
<dbReference type="Gene3D" id="3.30.700.10">
    <property type="entry name" value="Glycoprotein, Type 4 Pilin"/>
    <property type="match status" value="1"/>
</dbReference>
<proteinExistence type="predicted"/>
<dbReference type="InterPro" id="IPR042095">
    <property type="entry name" value="SUMF_sf"/>
</dbReference>
<feature type="transmembrane region" description="Helical" evidence="1">
    <location>
        <begin position="24"/>
        <end position="43"/>
    </location>
</feature>
<protein>
    <submittedName>
        <fullName evidence="4">SUMF1/EgtB/PvdO family nonheme iron enzyme</fullName>
    </submittedName>
</protein>
<dbReference type="PANTHER" id="PTHR23150">
    <property type="entry name" value="SULFATASE MODIFYING FACTOR 1, 2"/>
    <property type="match status" value="1"/>
</dbReference>
<keyword evidence="5" id="KW-1185">Reference proteome</keyword>
<evidence type="ECO:0000313" key="5">
    <source>
        <dbReference type="Proteomes" id="UP000427281"/>
    </source>
</evidence>
<reference evidence="4 5" key="1">
    <citation type="submission" date="2019-09" db="EMBL/GenBank/DDBJ databases">
        <title>Gimesia benthica sp. nov., a novel bacterium isolated from deep-sea water of the Northwest Indian Ocean.</title>
        <authorList>
            <person name="Dai X."/>
        </authorList>
    </citation>
    <scope>NUCLEOTIDE SEQUENCE [LARGE SCALE GENOMIC DNA]</scope>
    <source>
        <strain evidence="4 5">E7</strain>
    </source>
</reference>
<dbReference type="Gene3D" id="3.90.1580.10">
    <property type="entry name" value="paralog of FGE (formylglycine-generating enzyme)"/>
    <property type="match status" value="1"/>
</dbReference>
<name>A0A6I6AGJ6_9PLAN</name>
<evidence type="ECO:0000259" key="3">
    <source>
        <dbReference type="Pfam" id="PF07596"/>
    </source>
</evidence>
<dbReference type="PANTHER" id="PTHR23150:SF19">
    <property type="entry name" value="FORMYLGLYCINE-GENERATING ENZYME"/>
    <property type="match status" value="1"/>
</dbReference>
<keyword evidence="1" id="KW-1133">Transmembrane helix</keyword>
<dbReference type="Pfam" id="PF03781">
    <property type="entry name" value="FGE-sulfatase"/>
    <property type="match status" value="1"/>
</dbReference>
<dbReference type="Proteomes" id="UP000427281">
    <property type="component" value="Chromosome"/>
</dbReference>
<dbReference type="SUPFAM" id="SSF56436">
    <property type="entry name" value="C-type lectin-like"/>
    <property type="match status" value="1"/>
</dbReference>
<keyword evidence="1" id="KW-0812">Transmembrane</keyword>
<accession>A0A6I6AGJ6</accession>
<evidence type="ECO:0000313" key="4">
    <source>
        <dbReference type="EMBL" id="QGQ24672.1"/>
    </source>
</evidence>
<dbReference type="EMBL" id="CP043930">
    <property type="protein sequence ID" value="QGQ24672.1"/>
    <property type="molecule type" value="Genomic_DNA"/>
</dbReference>
<gene>
    <name evidence="4" type="ORF">F1728_19140</name>
</gene>
<feature type="domain" description="DUF1559" evidence="3">
    <location>
        <begin position="44"/>
        <end position="347"/>
    </location>
</feature>
<feature type="domain" description="Sulfatase-modifying factor enzyme-like" evidence="2">
    <location>
        <begin position="406"/>
        <end position="635"/>
    </location>
</feature>
<organism evidence="4 5">
    <name type="scientific">Gimesia benthica</name>
    <dbReference type="NCBI Taxonomy" id="2608982"/>
    <lineage>
        <taxon>Bacteria</taxon>
        <taxon>Pseudomonadati</taxon>
        <taxon>Planctomycetota</taxon>
        <taxon>Planctomycetia</taxon>
        <taxon>Planctomycetales</taxon>
        <taxon>Planctomycetaceae</taxon>
        <taxon>Gimesia</taxon>
    </lineage>
</organism>